<evidence type="ECO:0000259" key="3">
    <source>
        <dbReference type="Pfam" id="PF00535"/>
    </source>
</evidence>
<dbReference type="PANTHER" id="PTHR22916">
    <property type="entry name" value="GLYCOSYLTRANSFERASE"/>
    <property type="match status" value="1"/>
</dbReference>
<dbReference type="HOGENOM" id="CLU_025996_25_1_9"/>
<accession>B5CQS0</accession>
<evidence type="ECO:0000313" key="4">
    <source>
        <dbReference type="EMBL" id="EDY32379.1"/>
    </source>
</evidence>
<keyword evidence="1" id="KW-0328">Glycosyltransferase</keyword>
<dbReference type="InterPro" id="IPR001173">
    <property type="entry name" value="Glyco_trans_2-like"/>
</dbReference>
<dbReference type="SUPFAM" id="SSF53448">
    <property type="entry name" value="Nucleotide-diphospho-sugar transferases"/>
    <property type="match status" value="1"/>
</dbReference>
<evidence type="ECO:0000256" key="2">
    <source>
        <dbReference type="ARBA" id="ARBA00022679"/>
    </source>
</evidence>
<dbReference type="Gene3D" id="3.90.550.10">
    <property type="entry name" value="Spore Coat Polysaccharide Biosynthesis Protein SpsA, Chain A"/>
    <property type="match status" value="1"/>
</dbReference>
<dbReference type="Proteomes" id="UP000003254">
    <property type="component" value="Unassembled WGS sequence"/>
</dbReference>
<feature type="domain" description="Glycosyltransferase 2-like" evidence="3">
    <location>
        <begin position="1"/>
        <end position="131"/>
    </location>
</feature>
<organism evidence="4 5">
    <name type="scientific">[Ruminococcus] lactaris ATCC 29176</name>
    <dbReference type="NCBI Taxonomy" id="471875"/>
    <lineage>
        <taxon>Bacteria</taxon>
        <taxon>Bacillati</taxon>
        <taxon>Bacillota</taxon>
        <taxon>Clostridia</taxon>
        <taxon>Lachnospirales</taxon>
        <taxon>Lachnospiraceae</taxon>
        <taxon>Mediterraneibacter</taxon>
    </lineage>
</organism>
<dbReference type="InterPro" id="IPR029044">
    <property type="entry name" value="Nucleotide-diphossugar_trans"/>
</dbReference>
<dbReference type="Pfam" id="PF00535">
    <property type="entry name" value="Glycos_transf_2"/>
    <property type="match status" value="1"/>
</dbReference>
<keyword evidence="2" id="KW-0808">Transferase</keyword>
<dbReference type="GO" id="GO:0016757">
    <property type="term" value="F:glycosyltransferase activity"/>
    <property type="evidence" value="ECO:0007669"/>
    <property type="project" value="UniProtKB-KW"/>
</dbReference>
<dbReference type="PANTHER" id="PTHR22916:SF51">
    <property type="entry name" value="GLYCOSYLTRANSFERASE EPSH-RELATED"/>
    <property type="match status" value="1"/>
</dbReference>
<protein>
    <recommendedName>
        <fullName evidence="3">Glycosyltransferase 2-like domain-containing protein</fullName>
    </recommendedName>
</protein>
<gene>
    <name evidence="4" type="ORF">RUMLAC_01817</name>
</gene>
<reference evidence="4 5" key="2">
    <citation type="submission" date="2008-08" db="EMBL/GenBank/DDBJ databases">
        <authorList>
            <person name="Fulton L."/>
            <person name="Clifton S."/>
            <person name="Fulton B."/>
            <person name="Xu J."/>
            <person name="Minx P."/>
            <person name="Pepin K.H."/>
            <person name="Johnson M."/>
            <person name="Bhonagiri V."/>
            <person name="Nash W.E."/>
            <person name="Mardis E.R."/>
            <person name="Wilson R.K."/>
        </authorList>
    </citation>
    <scope>NUCLEOTIDE SEQUENCE [LARGE SCALE GENOMIC DNA]</scope>
    <source>
        <strain evidence="4 5">ATCC 29176</strain>
    </source>
</reference>
<dbReference type="EMBL" id="ABOU02000040">
    <property type="protein sequence ID" value="EDY32379.1"/>
    <property type="molecule type" value="Genomic_DNA"/>
</dbReference>
<sequence>MIVVDNGSEDSTKEIANKLADKDDRIIVIHQNNQGPAGSRDTGLKNATGDYIAYCDSDDWFEPDCLESLMDFLTRYNADIAVCRSQIPGKIIDYNPFEVQVWDKDGAIDAFLEHKKLNGVLWNKLIRRELFDGIEFDKTLWYWEDLAVVWKIMKRVNRVVRFNEAKYNFYVHPESMCAKKYSPNRIYSSLKVWNKIVEDCSDAGMEEHSRNATVARFKWLYGDLKLMFKDDYDDKESMKTVQCIMRQTGTIGIKSLESKKDKIFASLCIADLNLAKTMYKILNRSK</sequence>
<dbReference type="AlphaFoldDB" id="B5CQS0"/>
<reference evidence="4 5" key="1">
    <citation type="submission" date="2008-08" db="EMBL/GenBank/DDBJ databases">
        <title>Draft genome sequence of Ruminococcus lactaris ATCC 29176.</title>
        <authorList>
            <person name="Sudarsanam P."/>
            <person name="Ley R."/>
            <person name="Guruge J."/>
            <person name="Turnbaugh P.J."/>
            <person name="Mahowald M."/>
            <person name="Liep D."/>
            <person name="Gordon J."/>
        </authorList>
    </citation>
    <scope>NUCLEOTIDE SEQUENCE [LARGE SCALE GENOMIC DNA]</scope>
    <source>
        <strain evidence="4 5">ATCC 29176</strain>
    </source>
</reference>
<name>B5CQS0_9FIRM</name>
<comment type="caution">
    <text evidence="4">The sequence shown here is derived from an EMBL/GenBank/DDBJ whole genome shotgun (WGS) entry which is preliminary data.</text>
</comment>
<dbReference type="eggNOG" id="COG1215">
    <property type="taxonomic scope" value="Bacteria"/>
</dbReference>
<dbReference type="CDD" id="cd00761">
    <property type="entry name" value="Glyco_tranf_GTA_type"/>
    <property type="match status" value="1"/>
</dbReference>
<evidence type="ECO:0000256" key="1">
    <source>
        <dbReference type="ARBA" id="ARBA00022676"/>
    </source>
</evidence>
<evidence type="ECO:0000313" key="5">
    <source>
        <dbReference type="Proteomes" id="UP000003254"/>
    </source>
</evidence>
<keyword evidence="5" id="KW-1185">Reference proteome</keyword>
<proteinExistence type="predicted"/>